<feature type="domain" description="Phospholipase/carboxylesterase/thioesterase" evidence="3">
    <location>
        <begin position="16"/>
        <end position="219"/>
    </location>
</feature>
<evidence type="ECO:0000313" key="4">
    <source>
        <dbReference type="EMBL" id="SHN27060.1"/>
    </source>
</evidence>
<organism evidence="4 5">
    <name type="scientific">Duganella sacchari</name>
    <dbReference type="NCBI Taxonomy" id="551987"/>
    <lineage>
        <taxon>Bacteria</taxon>
        <taxon>Pseudomonadati</taxon>
        <taxon>Pseudomonadota</taxon>
        <taxon>Betaproteobacteria</taxon>
        <taxon>Burkholderiales</taxon>
        <taxon>Oxalobacteraceae</taxon>
        <taxon>Telluria group</taxon>
        <taxon>Duganella</taxon>
    </lineage>
</organism>
<dbReference type="PANTHER" id="PTHR10655">
    <property type="entry name" value="LYSOPHOSPHOLIPASE-RELATED"/>
    <property type="match status" value="1"/>
</dbReference>
<dbReference type="Pfam" id="PF02230">
    <property type="entry name" value="Abhydrolase_2"/>
    <property type="match status" value="1"/>
</dbReference>
<keyword evidence="5" id="KW-1185">Reference proteome</keyword>
<dbReference type="InterPro" id="IPR003140">
    <property type="entry name" value="PLipase/COase/thioEstase"/>
</dbReference>
<reference evidence="5" key="1">
    <citation type="submission" date="2016-11" db="EMBL/GenBank/DDBJ databases">
        <authorList>
            <person name="Varghese N."/>
            <person name="Submissions S."/>
        </authorList>
    </citation>
    <scope>NUCLEOTIDE SEQUENCE [LARGE SCALE GENOMIC DNA]</scope>
    <source>
        <strain evidence="5">Sac-22</strain>
    </source>
</reference>
<evidence type="ECO:0000256" key="1">
    <source>
        <dbReference type="ARBA" id="ARBA00006499"/>
    </source>
</evidence>
<dbReference type="GO" id="GO:0016787">
    <property type="term" value="F:hydrolase activity"/>
    <property type="evidence" value="ECO:0007669"/>
    <property type="project" value="UniProtKB-KW"/>
</dbReference>
<sequence>MSLLQTIEKETGANPAVSIIWMHGLGADANDFVPMLHELDFTGLPAIRFIFPNADTMPVTVNGGYVMRAWYDIVATDLGRQEDEGGLRASQAKIEALIARENARGIPNERIILAGFSQGCAMTLQTGLRQTAPLAGMLCLSGYVPIATQAATEHTPASKATPIFLVHGRMDPVIPIARATASRDLLVQWGYNVEWHEYAMQHSLCQEEVQHISAWLKKVL</sequence>
<accession>A0A1M7Q944</accession>
<keyword evidence="2" id="KW-0378">Hydrolase</keyword>
<dbReference type="OrthoDB" id="9801763at2"/>
<dbReference type="EMBL" id="FRCX01000006">
    <property type="protein sequence ID" value="SHN27060.1"/>
    <property type="molecule type" value="Genomic_DNA"/>
</dbReference>
<protein>
    <submittedName>
        <fullName evidence="4">Phospholipase/carboxylesterase</fullName>
    </submittedName>
</protein>
<evidence type="ECO:0000256" key="2">
    <source>
        <dbReference type="ARBA" id="ARBA00022801"/>
    </source>
</evidence>
<dbReference type="Gene3D" id="3.40.50.1820">
    <property type="entry name" value="alpha/beta hydrolase"/>
    <property type="match status" value="1"/>
</dbReference>
<dbReference type="SUPFAM" id="SSF53474">
    <property type="entry name" value="alpha/beta-Hydrolases"/>
    <property type="match status" value="1"/>
</dbReference>
<dbReference type="STRING" id="551987.SAMN05192549_106371"/>
<dbReference type="InterPro" id="IPR029058">
    <property type="entry name" value="AB_hydrolase_fold"/>
</dbReference>
<name>A0A1M7Q944_9BURK</name>
<dbReference type="AlphaFoldDB" id="A0A1M7Q944"/>
<comment type="similarity">
    <text evidence="1">Belongs to the AB hydrolase superfamily. AB hydrolase 2 family.</text>
</comment>
<dbReference type="InterPro" id="IPR050565">
    <property type="entry name" value="LYPA1-2/EST-like"/>
</dbReference>
<evidence type="ECO:0000313" key="5">
    <source>
        <dbReference type="Proteomes" id="UP000184339"/>
    </source>
</evidence>
<gene>
    <name evidence="4" type="ORF">SAMN05192549_106371</name>
</gene>
<dbReference type="PANTHER" id="PTHR10655:SF17">
    <property type="entry name" value="LYSOPHOSPHOLIPASE-LIKE PROTEIN 1"/>
    <property type="match status" value="1"/>
</dbReference>
<dbReference type="Proteomes" id="UP000184339">
    <property type="component" value="Unassembled WGS sequence"/>
</dbReference>
<evidence type="ECO:0000259" key="3">
    <source>
        <dbReference type="Pfam" id="PF02230"/>
    </source>
</evidence>
<dbReference type="RefSeq" id="WP_072786093.1">
    <property type="nucleotide sequence ID" value="NZ_FRCX01000006.1"/>
</dbReference>
<proteinExistence type="inferred from homology"/>